<reference evidence="6" key="1">
    <citation type="submission" date="2021-02" db="EMBL/GenBank/DDBJ databases">
        <authorList>
            <person name="Nowell W R."/>
        </authorList>
    </citation>
    <scope>NUCLEOTIDE SEQUENCE</scope>
    <source>
        <strain evidence="6">Ploen Becks lab</strain>
    </source>
</reference>
<feature type="compositionally biased region" description="Polar residues" evidence="4">
    <location>
        <begin position="274"/>
        <end position="286"/>
    </location>
</feature>
<feature type="region of interest" description="Disordered" evidence="4">
    <location>
        <begin position="114"/>
        <end position="179"/>
    </location>
</feature>
<feature type="compositionally biased region" description="Basic and acidic residues" evidence="4">
    <location>
        <begin position="314"/>
        <end position="323"/>
    </location>
</feature>
<dbReference type="OrthoDB" id="5981864at2759"/>
<feature type="compositionally biased region" description="Polar residues" evidence="4">
    <location>
        <begin position="384"/>
        <end position="394"/>
    </location>
</feature>
<feature type="compositionally biased region" description="Basic and acidic residues" evidence="4">
    <location>
        <begin position="330"/>
        <end position="340"/>
    </location>
</feature>
<evidence type="ECO:0000313" key="7">
    <source>
        <dbReference type="Proteomes" id="UP000663879"/>
    </source>
</evidence>
<dbReference type="PRINTS" id="PR00452">
    <property type="entry name" value="SH3DOMAIN"/>
</dbReference>
<evidence type="ECO:0000256" key="2">
    <source>
        <dbReference type="ARBA" id="ARBA00023054"/>
    </source>
</evidence>
<dbReference type="Gene3D" id="2.30.30.40">
    <property type="entry name" value="SH3 Domains"/>
    <property type="match status" value="1"/>
</dbReference>
<dbReference type="Pfam" id="PF00018">
    <property type="entry name" value="SH3_1"/>
    <property type="match status" value="1"/>
</dbReference>
<dbReference type="AlphaFoldDB" id="A0A813WFA4"/>
<dbReference type="SMART" id="SM00326">
    <property type="entry name" value="SH3"/>
    <property type="match status" value="1"/>
</dbReference>
<evidence type="ECO:0000256" key="4">
    <source>
        <dbReference type="SAM" id="MobiDB-lite"/>
    </source>
</evidence>
<feature type="compositionally biased region" description="Low complexity" evidence="4">
    <location>
        <begin position="295"/>
        <end position="312"/>
    </location>
</feature>
<dbReference type="PROSITE" id="PS50002">
    <property type="entry name" value="SH3"/>
    <property type="match status" value="1"/>
</dbReference>
<evidence type="ECO:0000256" key="3">
    <source>
        <dbReference type="PROSITE-ProRule" id="PRU00192"/>
    </source>
</evidence>
<dbReference type="InterPro" id="IPR001452">
    <property type="entry name" value="SH3_domain"/>
</dbReference>
<dbReference type="InterPro" id="IPR036028">
    <property type="entry name" value="SH3-like_dom_sf"/>
</dbReference>
<accession>A0A813WFA4</accession>
<feature type="compositionally biased region" description="Low complexity" evidence="4">
    <location>
        <begin position="143"/>
        <end position="170"/>
    </location>
</feature>
<dbReference type="EMBL" id="CAJNOC010001316">
    <property type="protein sequence ID" value="CAF0854141.1"/>
    <property type="molecule type" value="Genomic_DNA"/>
</dbReference>
<organism evidence="6 7">
    <name type="scientific">Brachionus calyciflorus</name>
    <dbReference type="NCBI Taxonomy" id="104777"/>
    <lineage>
        <taxon>Eukaryota</taxon>
        <taxon>Metazoa</taxon>
        <taxon>Spiralia</taxon>
        <taxon>Gnathifera</taxon>
        <taxon>Rotifera</taxon>
        <taxon>Eurotatoria</taxon>
        <taxon>Monogononta</taxon>
        <taxon>Pseudotrocha</taxon>
        <taxon>Ploima</taxon>
        <taxon>Brachionidae</taxon>
        <taxon>Brachionus</taxon>
    </lineage>
</organism>
<feature type="non-terminal residue" evidence="6">
    <location>
        <position position="1"/>
    </location>
</feature>
<proteinExistence type="predicted"/>
<sequence>FYCTEAIALYDYKGRSDKEISFKKGSLLAIRGQLSADWWQGSLLSPGSNGSINSSTPTRIGYIPDKYIALRSSRKRIQSNVSTPQTTLTQNSKIATNLMSTSMKDNLILTKTPISTQSQTSNSLNNVNTPIKESDIIDDDETSSSISHYTSPSIRSMSTSSTSNTTKSKTLFPDKKRNLSTNTTNLSDYSLIQSTNQVSYYTQKFKTTTPKLQQQSSLDDILTNGKNKIKMNQIEDALASVLDDMKQLDFKNKQETTKRPDLVIDLPINLLMNTPQKSPRSLSLSGEKSEEQLKSLSTTSTDSSLTSSSTSSIKEIDKFEIKKQPPPLMKKPEISDEILKKLGRSPTNGEIDRSECSSPTGSVFSNGNSTPNQNNTNQKSNLSVRLSNSKATDV</sequence>
<evidence type="ECO:0000256" key="1">
    <source>
        <dbReference type="ARBA" id="ARBA00022443"/>
    </source>
</evidence>
<protein>
    <recommendedName>
        <fullName evidence="5">SH3 domain-containing protein</fullName>
    </recommendedName>
</protein>
<feature type="compositionally biased region" description="Low complexity" evidence="4">
    <location>
        <begin position="365"/>
        <end position="383"/>
    </location>
</feature>
<name>A0A813WFA4_9BILA</name>
<feature type="region of interest" description="Disordered" evidence="4">
    <location>
        <begin position="274"/>
        <end position="394"/>
    </location>
</feature>
<keyword evidence="2" id="KW-0175">Coiled coil</keyword>
<keyword evidence="7" id="KW-1185">Reference proteome</keyword>
<comment type="caution">
    <text evidence="6">The sequence shown here is derived from an EMBL/GenBank/DDBJ whole genome shotgun (WGS) entry which is preliminary data.</text>
</comment>
<evidence type="ECO:0000313" key="6">
    <source>
        <dbReference type="EMBL" id="CAF0854141.1"/>
    </source>
</evidence>
<gene>
    <name evidence="6" type="ORF">OXX778_LOCUS9106</name>
</gene>
<dbReference type="InterPro" id="IPR051627">
    <property type="entry name" value="SLIT-ROBO_RhoGAP"/>
</dbReference>
<keyword evidence="1 3" id="KW-0728">SH3 domain</keyword>
<dbReference type="Proteomes" id="UP000663879">
    <property type="component" value="Unassembled WGS sequence"/>
</dbReference>
<feature type="compositionally biased region" description="Low complexity" evidence="4">
    <location>
        <begin position="115"/>
        <end position="131"/>
    </location>
</feature>
<evidence type="ECO:0000259" key="5">
    <source>
        <dbReference type="PROSITE" id="PS50002"/>
    </source>
</evidence>
<feature type="domain" description="SH3" evidence="5">
    <location>
        <begin position="1"/>
        <end position="73"/>
    </location>
</feature>
<dbReference type="SUPFAM" id="SSF50044">
    <property type="entry name" value="SH3-domain"/>
    <property type="match status" value="1"/>
</dbReference>
<dbReference type="PANTHER" id="PTHR14166">
    <property type="entry name" value="SLIT-ROBO RHO GTPASE ACTIVATING PROTEIN"/>
    <property type="match status" value="1"/>
</dbReference>